<proteinExistence type="predicted"/>
<comment type="caution">
    <text evidence="1">The sequence shown here is derived from an EMBL/GenBank/DDBJ whole genome shotgun (WGS) entry which is preliminary data.</text>
</comment>
<dbReference type="OrthoDB" id="2473543at2759"/>
<keyword evidence="2" id="KW-1185">Reference proteome</keyword>
<sequence>MSSHIMSFCSVSDETKNAFCELFDTDYTPSSAYHTYWEQQQLKYENDEEMLADRAVFSHKSDIKYLHKKYHEKHIGAPNRKEMFN</sequence>
<dbReference type="AlphaFoldDB" id="A0A8H4AEK3"/>
<reference evidence="1 2" key="1">
    <citation type="journal article" date="2019" name="Environ. Microbiol.">
        <title>At the nexus of three kingdoms: the genome of the mycorrhizal fungus Gigaspora margarita provides insights into plant, endobacterial and fungal interactions.</title>
        <authorList>
            <person name="Venice F."/>
            <person name="Ghignone S."/>
            <person name="Salvioli di Fossalunga A."/>
            <person name="Amselem J."/>
            <person name="Novero M."/>
            <person name="Xianan X."/>
            <person name="Sedzielewska Toro K."/>
            <person name="Morin E."/>
            <person name="Lipzen A."/>
            <person name="Grigoriev I.V."/>
            <person name="Henrissat B."/>
            <person name="Martin F.M."/>
            <person name="Bonfante P."/>
        </authorList>
    </citation>
    <scope>NUCLEOTIDE SEQUENCE [LARGE SCALE GENOMIC DNA]</scope>
    <source>
        <strain evidence="1 2">BEG34</strain>
    </source>
</reference>
<name>A0A8H4AEK3_GIGMA</name>
<accession>A0A8H4AEK3</accession>
<gene>
    <name evidence="1" type="ORF">F8M41_022746</name>
</gene>
<evidence type="ECO:0000313" key="2">
    <source>
        <dbReference type="Proteomes" id="UP000439903"/>
    </source>
</evidence>
<evidence type="ECO:0000313" key="1">
    <source>
        <dbReference type="EMBL" id="KAF0485819.1"/>
    </source>
</evidence>
<organism evidence="1 2">
    <name type="scientific">Gigaspora margarita</name>
    <dbReference type="NCBI Taxonomy" id="4874"/>
    <lineage>
        <taxon>Eukaryota</taxon>
        <taxon>Fungi</taxon>
        <taxon>Fungi incertae sedis</taxon>
        <taxon>Mucoromycota</taxon>
        <taxon>Glomeromycotina</taxon>
        <taxon>Glomeromycetes</taxon>
        <taxon>Diversisporales</taxon>
        <taxon>Gigasporaceae</taxon>
        <taxon>Gigaspora</taxon>
    </lineage>
</organism>
<protein>
    <submittedName>
        <fullName evidence="1">Uncharacterized protein</fullName>
    </submittedName>
</protein>
<dbReference type="EMBL" id="WTPW01000716">
    <property type="protein sequence ID" value="KAF0485819.1"/>
    <property type="molecule type" value="Genomic_DNA"/>
</dbReference>
<dbReference type="Proteomes" id="UP000439903">
    <property type="component" value="Unassembled WGS sequence"/>
</dbReference>